<proteinExistence type="predicted"/>
<name>A0A0G0V2H0_9BACT</name>
<dbReference type="GO" id="GO:0008081">
    <property type="term" value="F:phosphoric diester hydrolase activity"/>
    <property type="evidence" value="ECO:0007669"/>
    <property type="project" value="InterPro"/>
</dbReference>
<dbReference type="AlphaFoldDB" id="A0A0G0V2H0"/>
<dbReference type="InterPro" id="IPR017946">
    <property type="entry name" value="PLC-like_Pdiesterase_TIM-brl"/>
</dbReference>
<protein>
    <recommendedName>
        <fullName evidence="1">GP-PDE domain-containing protein</fullName>
    </recommendedName>
</protein>
<evidence type="ECO:0000313" key="2">
    <source>
        <dbReference type="EMBL" id="KKR93946.1"/>
    </source>
</evidence>
<evidence type="ECO:0000313" key="3">
    <source>
        <dbReference type="Proteomes" id="UP000034961"/>
    </source>
</evidence>
<dbReference type="GO" id="GO:0006629">
    <property type="term" value="P:lipid metabolic process"/>
    <property type="evidence" value="ECO:0007669"/>
    <property type="project" value="InterPro"/>
</dbReference>
<dbReference type="PROSITE" id="PS51704">
    <property type="entry name" value="GP_PDE"/>
    <property type="match status" value="1"/>
</dbReference>
<dbReference type="PANTHER" id="PTHR46211">
    <property type="entry name" value="GLYCEROPHOSPHORYL DIESTER PHOSPHODIESTERASE"/>
    <property type="match status" value="1"/>
</dbReference>
<dbReference type="SUPFAM" id="SSF51695">
    <property type="entry name" value="PLC-like phosphodiesterases"/>
    <property type="match status" value="1"/>
</dbReference>
<dbReference type="CDD" id="cd08556">
    <property type="entry name" value="GDPD"/>
    <property type="match status" value="1"/>
</dbReference>
<comment type="caution">
    <text evidence="2">The sequence shown here is derived from an EMBL/GenBank/DDBJ whole genome shotgun (WGS) entry which is preliminary data.</text>
</comment>
<dbReference type="Pfam" id="PF03009">
    <property type="entry name" value="GDPD"/>
    <property type="match status" value="1"/>
</dbReference>
<organism evidence="2 3">
    <name type="scientific">Candidatus Roizmanbacteria bacterium GW2011_GWA1_41_13</name>
    <dbReference type="NCBI Taxonomy" id="1618474"/>
    <lineage>
        <taxon>Bacteria</taxon>
        <taxon>Candidatus Roizmaniibacteriota</taxon>
    </lineage>
</organism>
<sequence length="242" mass="28766">MLRILHGHKGLHSVGLSQFNGIELDLRMTRDNRVVLSHDRRITDGNGWALWIDRFAYSDIERITDQKLLPFDEALITIQKKLRKRKPFILELDIKQLHMEDMVYQTLQELKAFSFFSEIIISSPRVGVLNTYSEKSKNFSLGLTDAPLDKWDLWDLKFYRYLVLFLQYTLKPITFRLVRRKTNKKEIQIANIFHQLIDRRLIEFLHEQNIRVFAYGARTEKQLNRLISCGVDGVKIKYESHR</sequence>
<dbReference type="EMBL" id="LCAN01000017">
    <property type="protein sequence ID" value="KKR93946.1"/>
    <property type="molecule type" value="Genomic_DNA"/>
</dbReference>
<dbReference type="PANTHER" id="PTHR46211:SF14">
    <property type="entry name" value="GLYCEROPHOSPHODIESTER PHOSPHODIESTERASE"/>
    <property type="match status" value="1"/>
</dbReference>
<reference evidence="2 3" key="1">
    <citation type="journal article" date="2015" name="Nature">
        <title>rRNA introns, odd ribosomes, and small enigmatic genomes across a large radiation of phyla.</title>
        <authorList>
            <person name="Brown C.T."/>
            <person name="Hug L.A."/>
            <person name="Thomas B.C."/>
            <person name="Sharon I."/>
            <person name="Castelle C.J."/>
            <person name="Singh A."/>
            <person name="Wilkins M.J."/>
            <person name="Williams K.H."/>
            <person name="Banfield J.F."/>
        </authorList>
    </citation>
    <scope>NUCLEOTIDE SEQUENCE [LARGE SCALE GENOMIC DNA]</scope>
</reference>
<feature type="domain" description="GP-PDE" evidence="1">
    <location>
        <begin position="1"/>
        <end position="242"/>
    </location>
</feature>
<dbReference type="Gene3D" id="3.20.20.190">
    <property type="entry name" value="Phosphatidylinositol (PI) phosphodiesterase"/>
    <property type="match status" value="1"/>
</dbReference>
<evidence type="ECO:0000259" key="1">
    <source>
        <dbReference type="PROSITE" id="PS51704"/>
    </source>
</evidence>
<dbReference type="InterPro" id="IPR030395">
    <property type="entry name" value="GP_PDE_dom"/>
</dbReference>
<gene>
    <name evidence="2" type="ORF">UU41_C0017G0039</name>
</gene>
<accession>A0A0G0V2H0</accession>
<dbReference type="Proteomes" id="UP000034961">
    <property type="component" value="Unassembled WGS sequence"/>
</dbReference>